<reference evidence="2 3" key="1">
    <citation type="submission" date="2023-10" db="EMBL/GenBank/DDBJ databases">
        <title>Complete genome sequence of a Sphingomonadaceae bacterium.</title>
        <authorList>
            <person name="Yan C."/>
        </authorList>
    </citation>
    <scope>NUCLEOTIDE SEQUENCE [LARGE SCALE GENOMIC DNA]</scope>
    <source>
        <strain evidence="2 3">SCSIO 66989</strain>
        <plasmid evidence="2 3">unnamed</plasmid>
    </source>
</reference>
<keyword evidence="1" id="KW-1133">Transmembrane helix</keyword>
<sequence>MASQFENLDLDLAEQVTSIKRDIAEIDQRNQQMRYEPYRLVFTGMATGAGLLALAIAILQFIME</sequence>
<dbReference type="AlphaFoldDB" id="A0AA97I3E3"/>
<name>A0AA97I3E3_9SPHN</name>
<accession>A0AA97I3E3</accession>
<feature type="transmembrane region" description="Helical" evidence="1">
    <location>
        <begin position="40"/>
        <end position="63"/>
    </location>
</feature>
<keyword evidence="2" id="KW-0614">Plasmid</keyword>
<dbReference type="KEGG" id="acoa:RB602_15125"/>
<evidence type="ECO:0000313" key="2">
    <source>
        <dbReference type="EMBL" id="WOE76715.1"/>
    </source>
</evidence>
<keyword evidence="1" id="KW-0472">Membrane</keyword>
<dbReference type="RefSeq" id="WP_317084644.1">
    <property type="nucleotide sequence ID" value="NZ_CP136595.1"/>
</dbReference>
<keyword evidence="1" id="KW-0812">Transmembrane</keyword>
<evidence type="ECO:0000313" key="3">
    <source>
        <dbReference type="Proteomes" id="UP001302429"/>
    </source>
</evidence>
<gene>
    <name evidence="2" type="ORF">RB602_15125</name>
</gene>
<evidence type="ECO:0000256" key="1">
    <source>
        <dbReference type="SAM" id="Phobius"/>
    </source>
</evidence>
<dbReference type="EMBL" id="CP136595">
    <property type="protein sequence ID" value="WOE76715.1"/>
    <property type="molecule type" value="Genomic_DNA"/>
</dbReference>
<protein>
    <submittedName>
        <fullName evidence="2">Uncharacterized protein</fullName>
    </submittedName>
</protein>
<dbReference type="Proteomes" id="UP001302429">
    <property type="component" value="Plasmid unnamed"/>
</dbReference>
<proteinExistence type="predicted"/>
<organism evidence="2 3">
    <name type="scientific">Alterisphingorhabdus coralli</name>
    <dbReference type="NCBI Taxonomy" id="3071408"/>
    <lineage>
        <taxon>Bacteria</taxon>
        <taxon>Pseudomonadati</taxon>
        <taxon>Pseudomonadota</taxon>
        <taxon>Alphaproteobacteria</taxon>
        <taxon>Sphingomonadales</taxon>
        <taxon>Sphingomonadaceae</taxon>
        <taxon>Alterisphingorhabdus (ex Yan et al. 2024)</taxon>
    </lineage>
</organism>
<keyword evidence="3" id="KW-1185">Reference proteome</keyword>
<geneLocation type="plasmid" evidence="2 3">
    <name>unnamed</name>
</geneLocation>